<evidence type="ECO:0000313" key="7">
    <source>
        <dbReference type="EMBL" id="PIP31317.1"/>
    </source>
</evidence>
<feature type="transmembrane region" description="Helical" evidence="5">
    <location>
        <begin position="38"/>
        <end position="62"/>
    </location>
</feature>
<feature type="transmembrane region" description="Helical" evidence="5">
    <location>
        <begin position="272"/>
        <end position="290"/>
    </location>
</feature>
<evidence type="ECO:0000256" key="3">
    <source>
        <dbReference type="ARBA" id="ARBA00022989"/>
    </source>
</evidence>
<feature type="domain" description="Sodium/calcium exchanger membrane region" evidence="6">
    <location>
        <begin position="4"/>
        <end position="135"/>
    </location>
</feature>
<feature type="transmembrane region" description="Helical" evidence="5">
    <location>
        <begin position="302"/>
        <end position="318"/>
    </location>
</feature>
<dbReference type="Proteomes" id="UP000230447">
    <property type="component" value="Unassembled WGS sequence"/>
</dbReference>
<feature type="transmembrane region" description="Helical" evidence="5">
    <location>
        <begin position="102"/>
        <end position="121"/>
    </location>
</feature>
<dbReference type="GO" id="GO:0005886">
    <property type="term" value="C:plasma membrane"/>
    <property type="evidence" value="ECO:0007669"/>
    <property type="project" value="TreeGrafter"/>
</dbReference>
<dbReference type="PANTHER" id="PTHR10846:SF8">
    <property type="entry name" value="INNER MEMBRANE PROTEIN YRBG"/>
    <property type="match status" value="1"/>
</dbReference>
<feature type="transmembrane region" description="Helical" evidence="5">
    <location>
        <begin position="207"/>
        <end position="228"/>
    </location>
</feature>
<feature type="domain" description="Sodium/calcium exchanger membrane region" evidence="6">
    <location>
        <begin position="175"/>
        <end position="316"/>
    </location>
</feature>
<evidence type="ECO:0000256" key="4">
    <source>
        <dbReference type="ARBA" id="ARBA00023136"/>
    </source>
</evidence>
<dbReference type="Pfam" id="PF01699">
    <property type="entry name" value="Na_Ca_ex"/>
    <property type="match status" value="2"/>
</dbReference>
<dbReference type="GO" id="GO:0008273">
    <property type="term" value="F:calcium, potassium:sodium antiporter activity"/>
    <property type="evidence" value="ECO:0007669"/>
    <property type="project" value="TreeGrafter"/>
</dbReference>
<comment type="subcellular location">
    <subcellularLocation>
        <location evidence="1">Membrane</location>
        <topology evidence="1">Multi-pass membrane protein</topology>
    </subcellularLocation>
</comment>
<dbReference type="InterPro" id="IPR044880">
    <property type="entry name" value="NCX_ion-bd_dom_sf"/>
</dbReference>
<dbReference type="PANTHER" id="PTHR10846">
    <property type="entry name" value="SODIUM/POTASSIUM/CALCIUM EXCHANGER"/>
    <property type="match status" value="1"/>
</dbReference>
<comment type="caution">
    <text evidence="7">The sequence shown here is derived from an EMBL/GenBank/DDBJ whole genome shotgun (WGS) entry which is preliminary data.</text>
</comment>
<proteinExistence type="predicted"/>
<gene>
    <name evidence="7" type="ORF">COX24_04210</name>
</gene>
<keyword evidence="3 5" id="KW-1133">Transmembrane helix</keyword>
<feature type="transmembrane region" description="Helical" evidence="5">
    <location>
        <begin position="175"/>
        <end position="195"/>
    </location>
</feature>
<evidence type="ECO:0000256" key="5">
    <source>
        <dbReference type="SAM" id="Phobius"/>
    </source>
</evidence>
<evidence type="ECO:0000256" key="2">
    <source>
        <dbReference type="ARBA" id="ARBA00022692"/>
    </source>
</evidence>
<dbReference type="EMBL" id="PCSB01000089">
    <property type="protein sequence ID" value="PIP31317.1"/>
    <property type="molecule type" value="Genomic_DNA"/>
</dbReference>
<evidence type="ECO:0000256" key="1">
    <source>
        <dbReference type="ARBA" id="ARBA00004141"/>
    </source>
</evidence>
<accession>A0A2G9ZDV5</accession>
<dbReference type="InterPro" id="IPR004481">
    <property type="entry name" value="K/Na/Ca-exchanger"/>
</dbReference>
<organism evidence="7 8">
    <name type="scientific">bacterium (Candidatus Gribaldobacteria) CG23_combo_of_CG06-09_8_20_14_all_37_87_8</name>
    <dbReference type="NCBI Taxonomy" id="2014278"/>
    <lineage>
        <taxon>Bacteria</taxon>
        <taxon>Candidatus Gribaldobacteria</taxon>
    </lineage>
</organism>
<keyword evidence="4 5" id="KW-0472">Membrane</keyword>
<name>A0A2G9ZDV5_9BACT</name>
<protein>
    <recommendedName>
        <fullName evidence="6">Sodium/calcium exchanger membrane region domain-containing protein</fullName>
    </recommendedName>
</protein>
<feature type="transmembrane region" description="Helical" evidence="5">
    <location>
        <begin position="240"/>
        <end position="260"/>
    </location>
</feature>
<dbReference type="InterPro" id="IPR004837">
    <property type="entry name" value="NaCa_Exmemb"/>
</dbReference>
<dbReference type="GO" id="GO:0005262">
    <property type="term" value="F:calcium channel activity"/>
    <property type="evidence" value="ECO:0007669"/>
    <property type="project" value="TreeGrafter"/>
</dbReference>
<dbReference type="Gene3D" id="1.20.1420.30">
    <property type="entry name" value="NCX, central ion-binding region"/>
    <property type="match status" value="2"/>
</dbReference>
<sequence>MFWIIFIFLISCFVLLRAGTRAVKSLSRLADVLGLSEFTVAFILMAIASSLPELFVAITSAFQNKVELAFGNIIGTNIIDLTLALALPILASGAIITKRKAFQKNALFTAVIALLPVLLLLDGSLTRIDGLILLLSSSLFLSNLLKQKQQQSQAFEGVFNKIKHPLAIEGFVREFFSFLLSVALLLLAAEGIVWSAGGLAMASRLPLLFIGAILVALGTTLPELVFGLKAAKTEHNQMTAGTLMGAVVIHNSLILGLMFLIRPLVITNPRPYVSGIIFSVIVPILFFVFVKTDKSISKKEAFILLLIYLLFASIQLISL</sequence>
<evidence type="ECO:0000313" key="8">
    <source>
        <dbReference type="Proteomes" id="UP000230447"/>
    </source>
</evidence>
<feature type="transmembrane region" description="Helical" evidence="5">
    <location>
        <begin position="74"/>
        <end position="96"/>
    </location>
</feature>
<evidence type="ECO:0000259" key="6">
    <source>
        <dbReference type="Pfam" id="PF01699"/>
    </source>
</evidence>
<dbReference type="AlphaFoldDB" id="A0A2G9ZDV5"/>
<keyword evidence="2 5" id="KW-0812">Transmembrane</keyword>
<reference evidence="7 8" key="1">
    <citation type="submission" date="2017-09" db="EMBL/GenBank/DDBJ databases">
        <title>Depth-based differentiation of microbial function through sediment-hosted aquifers and enrichment of novel symbionts in the deep terrestrial subsurface.</title>
        <authorList>
            <person name="Probst A.J."/>
            <person name="Ladd B."/>
            <person name="Jarett J.K."/>
            <person name="Geller-Mcgrath D.E."/>
            <person name="Sieber C.M."/>
            <person name="Emerson J.B."/>
            <person name="Anantharaman K."/>
            <person name="Thomas B.C."/>
            <person name="Malmstrom R."/>
            <person name="Stieglmeier M."/>
            <person name="Klingl A."/>
            <person name="Woyke T."/>
            <person name="Ryan C.M."/>
            <person name="Banfield J.F."/>
        </authorList>
    </citation>
    <scope>NUCLEOTIDE SEQUENCE [LARGE SCALE GENOMIC DNA]</scope>
    <source>
        <strain evidence="7">CG23_combo_of_CG06-09_8_20_14_all_37_87_8</strain>
    </source>
</reference>
<dbReference type="GO" id="GO:0006874">
    <property type="term" value="P:intracellular calcium ion homeostasis"/>
    <property type="evidence" value="ECO:0007669"/>
    <property type="project" value="TreeGrafter"/>
</dbReference>